<evidence type="ECO:0000313" key="3">
    <source>
        <dbReference type="Proteomes" id="UP000799429"/>
    </source>
</evidence>
<dbReference type="EMBL" id="MU006108">
    <property type="protein sequence ID" value="KAF2835518.1"/>
    <property type="molecule type" value="Genomic_DNA"/>
</dbReference>
<name>A0A9P4S5P7_9PEZI</name>
<dbReference type="AlphaFoldDB" id="A0A9P4S5P7"/>
<keyword evidence="1" id="KW-0472">Membrane</keyword>
<dbReference type="Proteomes" id="UP000799429">
    <property type="component" value="Unassembled WGS sequence"/>
</dbReference>
<comment type="caution">
    <text evidence="2">The sequence shown here is derived from an EMBL/GenBank/DDBJ whole genome shotgun (WGS) entry which is preliminary data.</text>
</comment>
<protein>
    <submittedName>
        <fullName evidence="2">Uncharacterized protein</fullName>
    </submittedName>
</protein>
<sequence length="366" mass="40521">MPAENIYCHYTLLSFFLSVLISNHWDVIKPIIMAIFKFAFKSVFAILKSTFKLAFPSPPEPLELELLKVIRIKPYVPEPMDIDDPAGLMDAGDPMDIDDPAELHPPILRKNGSARGPVKSVGWVDVSYIDEPFREPRPLETCADCIPGDFYDRTSVPQNQESVPKAAVRAYACTDEAIRNTVWNLHMTPIWAKIIGLNRYGPEALARGHDFYAGVVGRRKVPTTRSTLDTWSSFSVQHLKEGFSREGSGVDADTWSREGSVHIGGIVRESGNTARRWMVAGLLLKKSLLWGPVGSPVVEARPKISTTISIHDWTCGDGSLKLGVDGLVGWWCASLRVLSVSRLLIIIFAPHLSIFDMSSASLAYAD</sequence>
<accession>A0A9P4S5P7</accession>
<feature type="transmembrane region" description="Helical" evidence="1">
    <location>
        <begin position="7"/>
        <end position="25"/>
    </location>
</feature>
<keyword evidence="1" id="KW-1133">Transmembrane helix</keyword>
<organism evidence="2 3">
    <name type="scientific">Patellaria atrata CBS 101060</name>
    <dbReference type="NCBI Taxonomy" id="1346257"/>
    <lineage>
        <taxon>Eukaryota</taxon>
        <taxon>Fungi</taxon>
        <taxon>Dikarya</taxon>
        <taxon>Ascomycota</taxon>
        <taxon>Pezizomycotina</taxon>
        <taxon>Dothideomycetes</taxon>
        <taxon>Dothideomycetes incertae sedis</taxon>
        <taxon>Patellariales</taxon>
        <taxon>Patellariaceae</taxon>
        <taxon>Patellaria</taxon>
    </lineage>
</organism>
<evidence type="ECO:0000313" key="2">
    <source>
        <dbReference type="EMBL" id="KAF2835518.1"/>
    </source>
</evidence>
<proteinExistence type="predicted"/>
<reference evidence="2" key="1">
    <citation type="journal article" date="2020" name="Stud. Mycol.">
        <title>101 Dothideomycetes genomes: a test case for predicting lifestyles and emergence of pathogens.</title>
        <authorList>
            <person name="Haridas S."/>
            <person name="Albert R."/>
            <person name="Binder M."/>
            <person name="Bloem J."/>
            <person name="Labutti K."/>
            <person name="Salamov A."/>
            <person name="Andreopoulos B."/>
            <person name="Baker S."/>
            <person name="Barry K."/>
            <person name="Bills G."/>
            <person name="Bluhm B."/>
            <person name="Cannon C."/>
            <person name="Castanera R."/>
            <person name="Culley D."/>
            <person name="Daum C."/>
            <person name="Ezra D."/>
            <person name="Gonzalez J."/>
            <person name="Henrissat B."/>
            <person name="Kuo A."/>
            <person name="Liang C."/>
            <person name="Lipzen A."/>
            <person name="Lutzoni F."/>
            <person name="Magnuson J."/>
            <person name="Mondo S."/>
            <person name="Nolan M."/>
            <person name="Ohm R."/>
            <person name="Pangilinan J."/>
            <person name="Park H.-J."/>
            <person name="Ramirez L."/>
            <person name="Alfaro M."/>
            <person name="Sun H."/>
            <person name="Tritt A."/>
            <person name="Yoshinaga Y."/>
            <person name="Zwiers L.-H."/>
            <person name="Turgeon B."/>
            <person name="Goodwin S."/>
            <person name="Spatafora J."/>
            <person name="Crous P."/>
            <person name="Grigoriev I."/>
        </authorList>
    </citation>
    <scope>NUCLEOTIDE SEQUENCE</scope>
    <source>
        <strain evidence="2">CBS 101060</strain>
    </source>
</reference>
<keyword evidence="3" id="KW-1185">Reference proteome</keyword>
<keyword evidence="1" id="KW-0812">Transmembrane</keyword>
<gene>
    <name evidence="2" type="ORF">M501DRAFT_988815</name>
</gene>
<evidence type="ECO:0000256" key="1">
    <source>
        <dbReference type="SAM" id="Phobius"/>
    </source>
</evidence>